<dbReference type="InterPro" id="IPR037353">
    <property type="entry name" value="ASH2"/>
</dbReference>
<reference evidence="6 7" key="1">
    <citation type="submission" date="2016-10" db="EMBL/GenBank/DDBJ databases">
        <authorList>
            <person name="de Groot N.N."/>
        </authorList>
    </citation>
    <scope>NUCLEOTIDE SEQUENCE [LARGE SCALE GENOMIC DNA]</scope>
    <source>
        <strain evidence="6 7">PYCC 4715</strain>
    </source>
</reference>
<dbReference type="InterPro" id="IPR001870">
    <property type="entry name" value="B30.2/SPRY"/>
</dbReference>
<sequence>MDPAISIKQEAPSLIPEPAAPYPPPALPEVAENVIQPLSAAPVAEEPKEKENHQTRLKAKSEQLTALQLKQKAANVVLHLRLKPTLFQSDLIDLEPSATLLYTVKEQNFYVYDDLPLNRRGYKYKPCRANGQFMSNLYLTGDYAPYTVRADYFDRSPGVACSEDMSAVTTQHGWLSARSNIGIREGKHYFEFDIVNANNESDKSHVRVGIARKEAALEAPVGFDGYGYGLRDLTGQKITLSRPKPFMPASMSGFSSGDTIGMLVELPPLEVQRAQCAEFAREFQNSRKKKRRGGHLAADDEERKLNLYSNVVRDQVPIKYKNGLYFEQFEYTTTKQMDHLLNPVTVFGERAVLEKNNDTKPAIPTIPNSKITVYKNGVCVGTMFEDLYLFLPLNANEDASAADANTKQLLNPSYRNTDDGSLGYYPMMSVYLSGIVKLNAGPAFKYDIPSGALPLSENYAVKIAEDVYWDILDEVEAQYLDSFE</sequence>
<dbReference type="InterPro" id="IPR003877">
    <property type="entry name" value="SPRY_dom"/>
</dbReference>
<dbReference type="PANTHER" id="PTHR10598">
    <property type="entry name" value="SET1/ASH2 HISTONE METHYLTRANSFERASE COMPLEX SUBUNIT ASH2"/>
    <property type="match status" value="1"/>
</dbReference>
<dbReference type="Gene3D" id="2.60.120.920">
    <property type="match status" value="1"/>
</dbReference>
<name>A0A1L0DC45_9ASCO</name>
<evidence type="ECO:0000256" key="4">
    <source>
        <dbReference type="SAM" id="MobiDB-lite"/>
    </source>
</evidence>
<organism evidence="6 7">
    <name type="scientific">Sungouiella intermedia</name>
    <dbReference type="NCBI Taxonomy" id="45354"/>
    <lineage>
        <taxon>Eukaryota</taxon>
        <taxon>Fungi</taxon>
        <taxon>Dikarya</taxon>
        <taxon>Ascomycota</taxon>
        <taxon>Saccharomycotina</taxon>
        <taxon>Pichiomycetes</taxon>
        <taxon>Metschnikowiaceae</taxon>
        <taxon>Sungouiella</taxon>
    </lineage>
</organism>
<keyword evidence="2" id="KW-0539">Nucleus</keyword>
<evidence type="ECO:0000256" key="2">
    <source>
        <dbReference type="ARBA" id="ARBA00023242"/>
    </source>
</evidence>
<comment type="subcellular location">
    <subcellularLocation>
        <location evidence="1">Nucleus</location>
    </subcellularLocation>
</comment>
<dbReference type="InterPro" id="IPR013320">
    <property type="entry name" value="ConA-like_dom_sf"/>
</dbReference>
<evidence type="ECO:0000259" key="5">
    <source>
        <dbReference type="PROSITE" id="PS50188"/>
    </source>
</evidence>
<protein>
    <submittedName>
        <fullName evidence="6">CIC11C00000001695</fullName>
    </submittedName>
</protein>
<dbReference type="InterPro" id="IPR043136">
    <property type="entry name" value="B30.2/SPRY_sf"/>
</dbReference>
<evidence type="ECO:0000313" key="6">
    <source>
        <dbReference type="EMBL" id="SGZ49982.1"/>
    </source>
</evidence>
<dbReference type="AlphaFoldDB" id="A0A1L0DC45"/>
<dbReference type="EMBL" id="LT635764">
    <property type="protein sequence ID" value="SGZ49982.1"/>
    <property type="molecule type" value="Genomic_DNA"/>
</dbReference>
<proteinExistence type="inferred from homology"/>
<feature type="compositionally biased region" description="Pro residues" evidence="4">
    <location>
        <begin position="18"/>
        <end position="27"/>
    </location>
</feature>
<dbReference type="PANTHER" id="PTHR10598:SF0">
    <property type="entry name" value="SET1_ASH2 HISTONE METHYLTRANSFERASE COMPLEX SUBUNIT ASH2"/>
    <property type="match status" value="1"/>
</dbReference>
<feature type="region of interest" description="Disordered" evidence="4">
    <location>
        <begin position="1"/>
        <end position="27"/>
    </location>
</feature>
<accession>A0A1L0DC45</accession>
<dbReference type="GO" id="GO:0048188">
    <property type="term" value="C:Set1C/COMPASS complex"/>
    <property type="evidence" value="ECO:0007669"/>
    <property type="project" value="InterPro"/>
</dbReference>
<dbReference type="CDD" id="cd12872">
    <property type="entry name" value="SPRY_Ash2"/>
    <property type="match status" value="1"/>
</dbReference>
<feature type="domain" description="B30.2/SPRY" evidence="5">
    <location>
        <begin position="128"/>
        <end position="325"/>
    </location>
</feature>
<dbReference type="GO" id="GO:0000976">
    <property type="term" value="F:transcription cis-regulatory region binding"/>
    <property type="evidence" value="ECO:0007669"/>
    <property type="project" value="TreeGrafter"/>
</dbReference>
<evidence type="ECO:0000256" key="1">
    <source>
        <dbReference type="ARBA" id="ARBA00004123"/>
    </source>
</evidence>
<evidence type="ECO:0000256" key="3">
    <source>
        <dbReference type="ARBA" id="ARBA00038149"/>
    </source>
</evidence>
<gene>
    <name evidence="6" type="ORF">SAMEA4029009_CIC11G00000001695</name>
</gene>
<dbReference type="Proteomes" id="UP000182259">
    <property type="component" value="Chromosome I"/>
</dbReference>
<dbReference type="SMART" id="SM00449">
    <property type="entry name" value="SPRY"/>
    <property type="match status" value="1"/>
</dbReference>
<evidence type="ECO:0000313" key="7">
    <source>
        <dbReference type="Proteomes" id="UP000182259"/>
    </source>
</evidence>
<dbReference type="PROSITE" id="PS50188">
    <property type="entry name" value="B302_SPRY"/>
    <property type="match status" value="1"/>
</dbReference>
<dbReference type="SUPFAM" id="SSF49899">
    <property type="entry name" value="Concanavalin A-like lectins/glucanases"/>
    <property type="match status" value="1"/>
</dbReference>
<comment type="similarity">
    <text evidence="3">Belongs to the cclA family.</text>
</comment>